<proteinExistence type="inferred from homology"/>
<keyword evidence="4" id="KW-1185">Reference proteome</keyword>
<dbReference type="RefSeq" id="WP_097158628.1">
    <property type="nucleotide sequence ID" value="NZ_JBEPMQ010000006.1"/>
</dbReference>
<keyword evidence="3" id="KW-0378">Hydrolase</keyword>
<dbReference type="Proteomes" id="UP000219546">
    <property type="component" value="Unassembled WGS sequence"/>
</dbReference>
<reference evidence="3 4" key="1">
    <citation type="submission" date="2017-08" db="EMBL/GenBank/DDBJ databases">
        <authorList>
            <person name="de Groot N.N."/>
        </authorList>
    </citation>
    <scope>NUCLEOTIDE SEQUENCE [LARGE SCALE GENOMIC DNA]</scope>
    <source>
        <strain evidence="3 4">JC228</strain>
    </source>
</reference>
<dbReference type="PANTHER" id="PTHR22946">
    <property type="entry name" value="DIENELACTONE HYDROLASE DOMAIN-CONTAINING PROTEIN-RELATED"/>
    <property type="match status" value="1"/>
</dbReference>
<dbReference type="InterPro" id="IPR000073">
    <property type="entry name" value="AB_hydrolase_1"/>
</dbReference>
<dbReference type="InterPro" id="IPR050261">
    <property type="entry name" value="FrsA_esterase"/>
</dbReference>
<protein>
    <submittedName>
        <fullName evidence="3">Serine aminopeptidase S33 family</fullName>
    </submittedName>
</protein>
<evidence type="ECO:0000259" key="2">
    <source>
        <dbReference type="Pfam" id="PF00561"/>
    </source>
</evidence>
<name>A0A285CTB5_9BACI</name>
<sequence length="287" mass="32370">MYIWIISVFIFFVALAAIVWQLAVISQTPRRVPLDTKPDFPLEKVTFKSGSEKVAGWFIPIQTNQHEKSPLIILVHGWGSNRAKMKRYVKPLFDAGYALLLFDVRSHGESDEVHALTVKTFRDDILAAVQYAKTKKGIDPVRIGVLAHSFGGFGSILANQHDIGVKAIVADSTPAQISTIMKAALKKYKLPYFPLGPVISKIMFVRARISAKELKEFDVPNALRERKAPALLIHSKMDDYVPSSELDYILENVDVPHLYVESKGHRSSESDPQFWPQVLSFFKQHLK</sequence>
<dbReference type="AlphaFoldDB" id="A0A285CTB5"/>
<accession>A0A285CTB5</accession>
<dbReference type="OrthoDB" id="252464at2"/>
<dbReference type="InterPro" id="IPR029058">
    <property type="entry name" value="AB_hydrolase_fold"/>
</dbReference>
<comment type="similarity">
    <text evidence="1">Belongs to the AB hydrolase superfamily. FUS2 hydrolase family.</text>
</comment>
<keyword evidence="3" id="KW-0031">Aminopeptidase</keyword>
<evidence type="ECO:0000313" key="3">
    <source>
        <dbReference type="EMBL" id="SNX70665.1"/>
    </source>
</evidence>
<dbReference type="EMBL" id="OAOP01000004">
    <property type="protein sequence ID" value="SNX70665.1"/>
    <property type="molecule type" value="Genomic_DNA"/>
</dbReference>
<organism evidence="3 4">
    <name type="scientific">Bacillus oleivorans</name>
    <dbReference type="NCBI Taxonomy" id="1448271"/>
    <lineage>
        <taxon>Bacteria</taxon>
        <taxon>Bacillati</taxon>
        <taxon>Bacillota</taxon>
        <taxon>Bacilli</taxon>
        <taxon>Bacillales</taxon>
        <taxon>Bacillaceae</taxon>
        <taxon>Bacillus</taxon>
    </lineage>
</organism>
<dbReference type="GO" id="GO:0004177">
    <property type="term" value="F:aminopeptidase activity"/>
    <property type="evidence" value="ECO:0007669"/>
    <property type="project" value="UniProtKB-KW"/>
</dbReference>
<gene>
    <name evidence="3" type="ORF">SAMN05877753_104233</name>
</gene>
<evidence type="ECO:0000313" key="4">
    <source>
        <dbReference type="Proteomes" id="UP000219546"/>
    </source>
</evidence>
<keyword evidence="3" id="KW-0645">Protease</keyword>
<dbReference type="SUPFAM" id="SSF53474">
    <property type="entry name" value="alpha/beta-Hydrolases"/>
    <property type="match status" value="1"/>
</dbReference>
<evidence type="ECO:0000256" key="1">
    <source>
        <dbReference type="ARBA" id="ARBA00038115"/>
    </source>
</evidence>
<feature type="domain" description="AB hydrolase-1" evidence="2">
    <location>
        <begin position="70"/>
        <end position="235"/>
    </location>
</feature>
<dbReference type="Gene3D" id="3.40.50.1820">
    <property type="entry name" value="alpha/beta hydrolase"/>
    <property type="match status" value="1"/>
</dbReference>
<dbReference type="Pfam" id="PF00561">
    <property type="entry name" value="Abhydrolase_1"/>
    <property type="match status" value="1"/>
</dbReference>